<organism evidence="2">
    <name type="scientific">human gut metagenome</name>
    <dbReference type="NCBI Taxonomy" id="408170"/>
    <lineage>
        <taxon>unclassified sequences</taxon>
        <taxon>metagenomes</taxon>
        <taxon>organismal metagenomes</taxon>
    </lineage>
</organism>
<comment type="caution">
    <text evidence="2">The sequence shown here is derived from an EMBL/GenBank/DDBJ whole genome shotgun (WGS) entry which is preliminary data.</text>
</comment>
<proteinExistence type="predicted"/>
<dbReference type="InterPro" id="IPR015422">
    <property type="entry name" value="PyrdxlP-dep_Trfase_small"/>
</dbReference>
<dbReference type="PANTHER" id="PTHR43586:SF4">
    <property type="entry name" value="ISOPENICILLIN N EPIMERASE"/>
    <property type="match status" value="1"/>
</dbReference>
<evidence type="ECO:0000313" key="2">
    <source>
        <dbReference type="EMBL" id="EKC52253.1"/>
    </source>
</evidence>
<sequence length="83" mass="9343">MEDSHIGIVAFNIEGYKAEDVGTILDQDYHIAVRTGYHCAPLIHKHLMDIEKGGVVRASVGRYTTRNDIEKLLEAVEELSEEM</sequence>
<protein>
    <submittedName>
        <fullName evidence="2">Aminotransferase, class V/Cysteine desulfurase</fullName>
    </submittedName>
</protein>
<dbReference type="InterPro" id="IPR000192">
    <property type="entry name" value="Aminotrans_V_dom"/>
</dbReference>
<dbReference type="InterPro" id="IPR015424">
    <property type="entry name" value="PyrdxlP-dep_Trfase"/>
</dbReference>
<dbReference type="Pfam" id="PF00266">
    <property type="entry name" value="Aminotran_5"/>
    <property type="match status" value="1"/>
</dbReference>
<reference evidence="2" key="1">
    <citation type="journal article" date="2013" name="Environ. Microbiol.">
        <title>Microbiota from the distal guts of lean and obese adolescents exhibit partial functional redundancy besides clear differences in community structure.</title>
        <authorList>
            <person name="Ferrer M."/>
            <person name="Ruiz A."/>
            <person name="Lanza F."/>
            <person name="Haange S.B."/>
            <person name="Oberbach A."/>
            <person name="Till H."/>
            <person name="Bargiela R."/>
            <person name="Campoy C."/>
            <person name="Segura M.T."/>
            <person name="Richter M."/>
            <person name="von Bergen M."/>
            <person name="Seifert J."/>
            <person name="Suarez A."/>
        </authorList>
    </citation>
    <scope>NUCLEOTIDE SEQUENCE</scope>
</reference>
<accession>K1S3T8</accession>
<dbReference type="EMBL" id="AJWZ01009107">
    <property type="protein sequence ID" value="EKC52253.1"/>
    <property type="molecule type" value="Genomic_DNA"/>
</dbReference>
<keyword evidence="2" id="KW-0032">Aminotransferase</keyword>
<evidence type="ECO:0000259" key="1">
    <source>
        <dbReference type="Pfam" id="PF00266"/>
    </source>
</evidence>
<keyword evidence="2" id="KW-0808">Transferase</keyword>
<dbReference type="SUPFAM" id="SSF53383">
    <property type="entry name" value="PLP-dependent transferases"/>
    <property type="match status" value="1"/>
</dbReference>
<dbReference type="GO" id="GO:0008483">
    <property type="term" value="F:transaminase activity"/>
    <property type="evidence" value="ECO:0007669"/>
    <property type="project" value="UniProtKB-KW"/>
</dbReference>
<feature type="domain" description="Aminotransferase class V" evidence="1">
    <location>
        <begin position="4"/>
        <end position="72"/>
    </location>
</feature>
<name>K1S3T8_9ZZZZ</name>
<dbReference type="PANTHER" id="PTHR43586">
    <property type="entry name" value="CYSTEINE DESULFURASE"/>
    <property type="match status" value="1"/>
</dbReference>
<dbReference type="AlphaFoldDB" id="K1S3T8"/>
<gene>
    <name evidence="2" type="ORF">OBE_13186</name>
</gene>
<dbReference type="Gene3D" id="3.90.1150.10">
    <property type="entry name" value="Aspartate Aminotransferase, domain 1"/>
    <property type="match status" value="1"/>
</dbReference>